<keyword evidence="3" id="KW-0378">Hydrolase</keyword>
<dbReference type="InterPro" id="IPR000917">
    <property type="entry name" value="Sulfatase_N"/>
</dbReference>
<dbReference type="Proteomes" id="UP000261166">
    <property type="component" value="Unassembled WGS sequence"/>
</dbReference>
<dbReference type="OrthoDB" id="9762324at2"/>
<protein>
    <recommendedName>
        <fullName evidence="5">Sulfatase N-terminal domain-containing protein</fullName>
    </recommendedName>
</protein>
<evidence type="ECO:0000256" key="2">
    <source>
        <dbReference type="ARBA" id="ARBA00022723"/>
    </source>
</evidence>
<evidence type="ECO:0000313" key="7">
    <source>
        <dbReference type="Proteomes" id="UP000261166"/>
    </source>
</evidence>
<reference evidence="6 7" key="1">
    <citation type="submission" date="2018-08" db="EMBL/GenBank/DDBJ databases">
        <title>A genome reference for cultivated species of the human gut microbiota.</title>
        <authorList>
            <person name="Zou Y."/>
            <person name="Xue W."/>
            <person name="Luo G."/>
        </authorList>
    </citation>
    <scope>NUCLEOTIDE SEQUENCE [LARGE SCALE GENOMIC DNA]</scope>
    <source>
        <strain evidence="6 7">AF26-4BH</strain>
    </source>
</reference>
<dbReference type="Gene3D" id="3.40.720.10">
    <property type="entry name" value="Alkaline Phosphatase, subunit A"/>
    <property type="match status" value="1"/>
</dbReference>
<evidence type="ECO:0000256" key="3">
    <source>
        <dbReference type="ARBA" id="ARBA00022801"/>
    </source>
</evidence>
<dbReference type="EMBL" id="QVLU01000034">
    <property type="protein sequence ID" value="RGE65544.1"/>
    <property type="molecule type" value="Genomic_DNA"/>
</dbReference>
<dbReference type="PROSITE" id="PS00523">
    <property type="entry name" value="SULFATASE_1"/>
    <property type="match status" value="1"/>
</dbReference>
<dbReference type="PANTHER" id="PTHR42693">
    <property type="entry name" value="ARYLSULFATASE FAMILY MEMBER"/>
    <property type="match status" value="1"/>
</dbReference>
<sequence>MKHPNIVLFLAEDLDFEGLNCYNAEATGYTGLIRAQNPFAAATQKPSGRLLTPTIDSLAGDGVMFDNYYCTSPICTPARYTVMTGRLPERSKEHRELFGNGPSTVWFNSAIYPEETLLPKMLKTAGYQTAVFGKWHNFPLPVRNELHRRYHSFPPEATWEDPDARKGVQEGYQYAVDYLKKNDYGWDTVDRIYYENPEPYLPASLSSHNIDWVIEGADAYLRSRCGQNEPFFAYIAVSIPHARYSGKRFREANPLSSPAGLLEQPPCVLPSRQQILERIQAAGMEESACEGLWLDEAVKAVRKAVDAIGASGDTCFIFTTDHPTAGKGSCHLGRIPLIMYWPGHLEGGRIFSQLLSETDLASTILELAGCPVPSDMCLDGNSFAGLLQPALSSWNPRESVLMENVNSRAIVKDGYKYIANRLPGRNSRESELCGRTGWLAFQIGDHDGMWWNLDRLFPAYFDKDQLYDIVEDPMEQHNLASDPKRKELLISMQKALAGELCRLPHPFGEFTRK</sequence>
<keyword evidence="2" id="KW-0479">Metal-binding</keyword>
<dbReference type="InterPro" id="IPR050738">
    <property type="entry name" value="Sulfatase"/>
</dbReference>
<dbReference type="PANTHER" id="PTHR42693:SF33">
    <property type="entry name" value="ARYLSULFATASE"/>
    <property type="match status" value="1"/>
</dbReference>
<evidence type="ECO:0000259" key="5">
    <source>
        <dbReference type="Pfam" id="PF00884"/>
    </source>
</evidence>
<feature type="domain" description="Sulfatase N-terminal" evidence="5">
    <location>
        <begin position="4"/>
        <end position="369"/>
    </location>
</feature>
<evidence type="ECO:0000256" key="1">
    <source>
        <dbReference type="ARBA" id="ARBA00008779"/>
    </source>
</evidence>
<dbReference type="GO" id="GO:0004065">
    <property type="term" value="F:arylsulfatase activity"/>
    <property type="evidence" value="ECO:0007669"/>
    <property type="project" value="TreeGrafter"/>
</dbReference>
<dbReference type="RefSeq" id="WP_102289160.1">
    <property type="nucleotide sequence ID" value="NZ_JBKVAZ010000002.1"/>
</dbReference>
<dbReference type="InterPro" id="IPR024607">
    <property type="entry name" value="Sulfatase_CS"/>
</dbReference>
<dbReference type="InterPro" id="IPR017850">
    <property type="entry name" value="Alkaline_phosphatase_core_sf"/>
</dbReference>
<organism evidence="6 7">
    <name type="scientific">Eisenbergiella massiliensis</name>
    <dbReference type="NCBI Taxonomy" id="1720294"/>
    <lineage>
        <taxon>Bacteria</taxon>
        <taxon>Bacillati</taxon>
        <taxon>Bacillota</taxon>
        <taxon>Clostridia</taxon>
        <taxon>Lachnospirales</taxon>
        <taxon>Lachnospiraceae</taxon>
        <taxon>Eisenbergiella</taxon>
    </lineage>
</organism>
<comment type="caution">
    <text evidence="6">The sequence shown here is derived from an EMBL/GenBank/DDBJ whole genome shotgun (WGS) entry which is preliminary data.</text>
</comment>
<gene>
    <name evidence="6" type="ORF">DWY69_25790</name>
</gene>
<proteinExistence type="inferred from homology"/>
<keyword evidence="4" id="KW-0106">Calcium</keyword>
<evidence type="ECO:0000313" key="6">
    <source>
        <dbReference type="EMBL" id="RGE65544.1"/>
    </source>
</evidence>
<comment type="similarity">
    <text evidence="1">Belongs to the sulfatase family.</text>
</comment>
<dbReference type="SUPFAM" id="SSF53649">
    <property type="entry name" value="Alkaline phosphatase-like"/>
    <property type="match status" value="1"/>
</dbReference>
<name>A0A3E3IEN9_9FIRM</name>
<dbReference type="Pfam" id="PF00884">
    <property type="entry name" value="Sulfatase"/>
    <property type="match status" value="1"/>
</dbReference>
<dbReference type="AlphaFoldDB" id="A0A3E3IEN9"/>
<evidence type="ECO:0000256" key="4">
    <source>
        <dbReference type="ARBA" id="ARBA00022837"/>
    </source>
</evidence>
<accession>A0A3E3IEN9</accession>
<dbReference type="GO" id="GO:0046872">
    <property type="term" value="F:metal ion binding"/>
    <property type="evidence" value="ECO:0007669"/>
    <property type="project" value="UniProtKB-KW"/>
</dbReference>